<accession>A0ABS3FS29</accession>
<dbReference type="EMBL" id="JAFLQW010000332">
    <property type="protein sequence ID" value="MBO0349911.1"/>
    <property type="molecule type" value="Genomic_DNA"/>
</dbReference>
<reference evidence="1 2" key="1">
    <citation type="submission" date="2021-03" db="EMBL/GenBank/DDBJ databases">
        <title>Metabolic Capacity of the Antarctic Cyanobacterium Phormidium pseudopriestleyi that Sustains Oxygenic Photosynthesis in the Presence of Hydrogen Sulfide.</title>
        <authorList>
            <person name="Lumian J.E."/>
            <person name="Jungblut A.D."/>
            <person name="Dillon M.L."/>
            <person name="Hawes I."/>
            <person name="Doran P.T."/>
            <person name="Mackey T.J."/>
            <person name="Dick G.J."/>
            <person name="Grettenberger C.L."/>
            <person name="Sumner D.Y."/>
        </authorList>
    </citation>
    <scope>NUCLEOTIDE SEQUENCE [LARGE SCALE GENOMIC DNA]</scope>
    <source>
        <strain evidence="1 2">FRX01</strain>
    </source>
</reference>
<name>A0ABS3FS29_9CYAN</name>
<dbReference type="RefSeq" id="WP_207088440.1">
    <property type="nucleotide sequence ID" value="NZ_JAFLQW010000332.1"/>
</dbReference>
<organism evidence="1 2">
    <name type="scientific">Phormidium pseudopriestleyi FRX01</name>
    <dbReference type="NCBI Taxonomy" id="1759528"/>
    <lineage>
        <taxon>Bacteria</taxon>
        <taxon>Bacillati</taxon>
        <taxon>Cyanobacteriota</taxon>
        <taxon>Cyanophyceae</taxon>
        <taxon>Oscillatoriophycideae</taxon>
        <taxon>Oscillatoriales</taxon>
        <taxon>Oscillatoriaceae</taxon>
        <taxon>Phormidium</taxon>
    </lineage>
</organism>
<evidence type="ECO:0000313" key="2">
    <source>
        <dbReference type="Proteomes" id="UP000664844"/>
    </source>
</evidence>
<gene>
    <name evidence="1" type="ORF">J0895_12460</name>
</gene>
<keyword evidence="2" id="KW-1185">Reference proteome</keyword>
<sequence>MSSCPCCSYPLLRHIRHSQVDWFCQHCWQFMPDFSTPMRSSQSLSQFHNQVDLVTIEPEWNREPDHHPQRVSLSDSLRFKNAKPTREKTGLLTSQKTQPLTQEKTRRLVGIQEIL</sequence>
<protein>
    <submittedName>
        <fullName evidence="1">Uncharacterized protein</fullName>
    </submittedName>
</protein>
<dbReference type="Proteomes" id="UP000664844">
    <property type="component" value="Unassembled WGS sequence"/>
</dbReference>
<comment type="caution">
    <text evidence="1">The sequence shown here is derived from an EMBL/GenBank/DDBJ whole genome shotgun (WGS) entry which is preliminary data.</text>
</comment>
<proteinExistence type="predicted"/>
<evidence type="ECO:0000313" key="1">
    <source>
        <dbReference type="EMBL" id="MBO0349911.1"/>
    </source>
</evidence>